<reference evidence="1 2" key="1">
    <citation type="journal article" date="2017" name="Nat. Microbiol.">
        <title>Natural product diversity associated with the nematode symbionts Photorhabdus and Xenorhabdus.</title>
        <authorList>
            <person name="Tobias N.J."/>
            <person name="Wolff H."/>
            <person name="Djahanschiri B."/>
            <person name="Grundmann F."/>
            <person name="Kronenwerth M."/>
            <person name="Shi Y.M."/>
            <person name="Simonyi S."/>
            <person name="Grun P."/>
            <person name="Shapiro-Ilan D."/>
            <person name="Pidot S.J."/>
            <person name="Stinear T.P."/>
            <person name="Ebersberger I."/>
            <person name="Bode H.B."/>
        </authorList>
    </citation>
    <scope>NUCLEOTIDE SEQUENCE [LARGE SCALE GENOMIC DNA]</scope>
    <source>
        <strain evidence="1 2">DSM 17907</strain>
    </source>
</reference>
<dbReference type="Gene3D" id="2.60.200.60">
    <property type="match status" value="1"/>
</dbReference>
<comment type="caution">
    <text evidence="1">The sequence shown here is derived from an EMBL/GenBank/DDBJ whole genome shotgun (WGS) entry which is preliminary data.</text>
</comment>
<name>A0A2D0KYK9_9GAMM</name>
<dbReference type="Proteomes" id="UP000221101">
    <property type="component" value="Unassembled WGS sequence"/>
</dbReference>
<gene>
    <name evidence="1" type="ORF">Xkoz_03679</name>
</gene>
<dbReference type="EMBL" id="NJCX01000044">
    <property type="protein sequence ID" value="PHM68521.1"/>
    <property type="molecule type" value="Genomic_DNA"/>
</dbReference>
<sequence>MRATIDGKKIILKGDTTNTSGTVLTGSGLTKQGEPVACVGDSVFCPACKSTGTIAEGSPLTAIQGKAVALEGHKVDCGCSSGCTLVAAGYHGLA</sequence>
<dbReference type="RefSeq" id="WP_099143392.1">
    <property type="nucleotide sequence ID" value="NZ_CAWNOR010000080.1"/>
</dbReference>
<accession>A0A2D0KYK9</accession>
<dbReference type="CDD" id="cd14744">
    <property type="entry name" value="PAAR_CT_2"/>
    <property type="match status" value="1"/>
</dbReference>
<evidence type="ECO:0000313" key="2">
    <source>
        <dbReference type="Proteomes" id="UP000221101"/>
    </source>
</evidence>
<keyword evidence="2" id="KW-1185">Reference proteome</keyword>
<proteinExistence type="predicted"/>
<dbReference type="Pfam" id="PF05488">
    <property type="entry name" value="PAAR_motif"/>
    <property type="match status" value="1"/>
</dbReference>
<dbReference type="AlphaFoldDB" id="A0A2D0KYK9"/>
<evidence type="ECO:0000313" key="1">
    <source>
        <dbReference type="EMBL" id="PHM68521.1"/>
    </source>
</evidence>
<organism evidence="1 2">
    <name type="scientific">Xenorhabdus kozodoii</name>
    <dbReference type="NCBI Taxonomy" id="351676"/>
    <lineage>
        <taxon>Bacteria</taxon>
        <taxon>Pseudomonadati</taxon>
        <taxon>Pseudomonadota</taxon>
        <taxon>Gammaproteobacteria</taxon>
        <taxon>Enterobacterales</taxon>
        <taxon>Morganellaceae</taxon>
        <taxon>Xenorhabdus</taxon>
    </lineage>
</organism>
<protein>
    <recommendedName>
        <fullName evidence="3">PAAR motif-containing protein</fullName>
    </recommendedName>
</protein>
<dbReference type="InterPro" id="IPR008727">
    <property type="entry name" value="PAAR_motif"/>
</dbReference>
<dbReference type="OrthoDB" id="6860016at2"/>
<evidence type="ECO:0008006" key="3">
    <source>
        <dbReference type="Google" id="ProtNLM"/>
    </source>
</evidence>